<dbReference type="AlphaFoldDB" id="U7V7M6"/>
<dbReference type="Proteomes" id="UP000017081">
    <property type="component" value="Unassembled WGS sequence"/>
</dbReference>
<dbReference type="Pfam" id="PF01119">
    <property type="entry name" value="DNA_mis_repair"/>
    <property type="match status" value="1"/>
</dbReference>
<dbReference type="InterPro" id="IPR037198">
    <property type="entry name" value="MutL_C_sf"/>
</dbReference>
<dbReference type="SUPFAM" id="SSF55874">
    <property type="entry name" value="ATPase domain of HSP90 chaperone/DNA topoisomerase II/histidine kinase"/>
    <property type="match status" value="1"/>
</dbReference>
<dbReference type="FunFam" id="3.30.565.10:FF:000003">
    <property type="entry name" value="DNA mismatch repair endonuclease MutL"/>
    <property type="match status" value="1"/>
</dbReference>
<evidence type="ECO:0000256" key="5">
    <source>
        <dbReference type="SAM" id="Coils"/>
    </source>
</evidence>
<proteinExistence type="inferred from homology"/>
<dbReference type="GO" id="GO:0030983">
    <property type="term" value="F:mismatched DNA binding"/>
    <property type="evidence" value="ECO:0007669"/>
    <property type="project" value="InterPro"/>
</dbReference>
<evidence type="ECO:0000313" key="8">
    <source>
        <dbReference type="EMBL" id="ERT67677.1"/>
    </source>
</evidence>
<reference evidence="8 9" key="1">
    <citation type="submission" date="2013-08" db="EMBL/GenBank/DDBJ databases">
        <authorList>
            <person name="Weinstock G."/>
            <person name="Sodergren E."/>
            <person name="Wylie T."/>
            <person name="Fulton L."/>
            <person name="Fulton R."/>
            <person name="Fronick C."/>
            <person name="O'Laughlin M."/>
            <person name="Godfrey J."/>
            <person name="Miner T."/>
            <person name="Herter B."/>
            <person name="Appelbaum E."/>
            <person name="Cordes M."/>
            <person name="Lek S."/>
            <person name="Wollam A."/>
            <person name="Pepin K.H."/>
            <person name="Palsikar V.B."/>
            <person name="Mitreva M."/>
            <person name="Wilson R.K."/>
        </authorList>
    </citation>
    <scope>NUCLEOTIDE SEQUENCE [LARGE SCALE GENOMIC DNA]</scope>
    <source>
        <strain evidence="8 9">ATCC BAA-474</strain>
    </source>
</reference>
<evidence type="ECO:0000256" key="4">
    <source>
        <dbReference type="HAMAP-Rule" id="MF_00149"/>
    </source>
</evidence>
<dbReference type="CDD" id="cd16926">
    <property type="entry name" value="HATPase_MutL-MLH-PMS-like"/>
    <property type="match status" value="1"/>
</dbReference>
<evidence type="ECO:0000256" key="2">
    <source>
        <dbReference type="ARBA" id="ARBA00022763"/>
    </source>
</evidence>
<dbReference type="HAMAP" id="MF_00149">
    <property type="entry name" value="DNA_mis_repair"/>
    <property type="match status" value="1"/>
</dbReference>
<dbReference type="STRING" id="1319815.HMPREF0202_02363"/>
<dbReference type="PANTHER" id="PTHR10073:SF12">
    <property type="entry name" value="DNA MISMATCH REPAIR PROTEIN MLH1"/>
    <property type="match status" value="1"/>
</dbReference>
<dbReference type="InterPro" id="IPR038973">
    <property type="entry name" value="MutL/Mlh/Pms-like"/>
</dbReference>
<sequence>MIAAGEVVENPASLVKELLENSLDANSKYIKIDVKNGGKNIKFTDDGKGMSREDLLLCIERHATSKISSKDDLFNLNTYGFRGEALSSIAAVSKMTIATKRKEDSSGYSISVTAGKITNLKDTQKSTGTEIEINNLFFNTPARLKFLRKDTTENTKIKEIVLQEALANPNVSIILVIDGKENIRTSGTGIENTIIEIFGVSTLKNLKPVEFGYIGNLSLTRSTKDFIFTFVNNRPVKAKIIEEALIDGYYTHLMRGKYPFAIVNLKVDPKSIDVNVHPSKKIIKFSDENKIYHDIYSITESELNFDKNFNMPTFEVKKENLNFENIKISEDSKKPFENFEINDIKREIEIKKENKSSLEKKNNSVINKENFLNFQTETKFIPTKSEVTTLQLETEELNVSLDVPIKEPDAPLKSTISDSSIENKSLISSDEVIYFDNLKTNIKIIGQFSNSFILVEQDGDLIVYDQHIVHERILYEKLKQEYAQHKISSQALLVPIKISLTLKQIEILKEKLNFFEDFGFEIDQFNDMEFLIRAVPVLDTKDSFENIFFEVLEGITKVNSKNEVIESMIISMSCRSAIKANEKLSISEMEKLIWELHKIGRFTCPHGRPITFKISLLDMEKGFKRK</sequence>
<feature type="domain" description="MutL C-terminal dimerisation" evidence="6">
    <location>
        <begin position="444"/>
        <end position="584"/>
    </location>
</feature>
<keyword evidence="2 4" id="KW-0227">DNA damage</keyword>
<dbReference type="SMART" id="SM00853">
    <property type="entry name" value="MutL_C"/>
    <property type="match status" value="1"/>
</dbReference>
<keyword evidence="3 4" id="KW-0234">DNA repair</keyword>
<dbReference type="GO" id="GO:0016887">
    <property type="term" value="F:ATP hydrolysis activity"/>
    <property type="evidence" value="ECO:0007669"/>
    <property type="project" value="InterPro"/>
</dbReference>
<accession>U7V7M6</accession>
<dbReference type="InterPro" id="IPR042121">
    <property type="entry name" value="MutL_C_regsub"/>
</dbReference>
<dbReference type="HOGENOM" id="CLU_004131_4_1_0"/>
<comment type="caution">
    <text evidence="8">The sequence shown here is derived from an EMBL/GenBank/DDBJ whole genome shotgun (WGS) entry which is preliminary data.</text>
</comment>
<dbReference type="InterPro" id="IPR020667">
    <property type="entry name" value="DNA_mismatch_repair_MutL"/>
</dbReference>
<dbReference type="InterPro" id="IPR014721">
    <property type="entry name" value="Ribsml_uS5_D2-typ_fold_subgr"/>
</dbReference>
<dbReference type="PATRIC" id="fig|1319815.3.peg.2270"/>
<dbReference type="SUPFAM" id="SSF54211">
    <property type="entry name" value="Ribosomal protein S5 domain 2-like"/>
    <property type="match status" value="1"/>
</dbReference>
<dbReference type="InterPro" id="IPR013507">
    <property type="entry name" value="DNA_mismatch_S5_2-like"/>
</dbReference>
<dbReference type="NCBIfam" id="TIGR00585">
    <property type="entry name" value="mutl"/>
    <property type="match status" value="1"/>
</dbReference>
<dbReference type="PROSITE" id="PS00058">
    <property type="entry name" value="DNA_MISMATCH_REPAIR_1"/>
    <property type="match status" value="1"/>
</dbReference>
<evidence type="ECO:0000259" key="7">
    <source>
        <dbReference type="SMART" id="SM01340"/>
    </source>
</evidence>
<dbReference type="CDD" id="cd00782">
    <property type="entry name" value="MutL_Trans"/>
    <property type="match status" value="1"/>
</dbReference>
<dbReference type="InterPro" id="IPR042120">
    <property type="entry name" value="MutL_C_dimsub"/>
</dbReference>
<keyword evidence="9" id="KW-1185">Reference proteome</keyword>
<name>U7V7M6_9FUSO</name>
<dbReference type="InterPro" id="IPR014762">
    <property type="entry name" value="DNA_mismatch_repair_CS"/>
</dbReference>
<dbReference type="Gene3D" id="3.30.230.10">
    <property type="match status" value="1"/>
</dbReference>
<keyword evidence="5" id="KW-0175">Coiled coil</keyword>
<dbReference type="GO" id="GO:0005524">
    <property type="term" value="F:ATP binding"/>
    <property type="evidence" value="ECO:0007669"/>
    <property type="project" value="InterPro"/>
</dbReference>
<dbReference type="SUPFAM" id="SSF118116">
    <property type="entry name" value="DNA mismatch repair protein MutL"/>
    <property type="match status" value="1"/>
</dbReference>
<evidence type="ECO:0000313" key="9">
    <source>
        <dbReference type="Proteomes" id="UP000017081"/>
    </source>
</evidence>
<dbReference type="EMBL" id="AXZF01000111">
    <property type="protein sequence ID" value="ERT67677.1"/>
    <property type="molecule type" value="Genomic_DNA"/>
</dbReference>
<dbReference type="GO" id="GO:0006298">
    <property type="term" value="P:mismatch repair"/>
    <property type="evidence" value="ECO:0007669"/>
    <property type="project" value="UniProtKB-UniRule"/>
</dbReference>
<evidence type="ECO:0000259" key="6">
    <source>
        <dbReference type="SMART" id="SM00853"/>
    </source>
</evidence>
<dbReference type="InterPro" id="IPR002099">
    <property type="entry name" value="MutL/Mlh/PMS"/>
</dbReference>
<evidence type="ECO:0000256" key="1">
    <source>
        <dbReference type="ARBA" id="ARBA00006082"/>
    </source>
</evidence>
<dbReference type="Pfam" id="PF13589">
    <property type="entry name" value="HATPase_c_3"/>
    <property type="match status" value="1"/>
</dbReference>
<dbReference type="InterPro" id="IPR020568">
    <property type="entry name" value="Ribosomal_Su5_D2-typ_SF"/>
</dbReference>
<dbReference type="Gene3D" id="3.30.1370.100">
    <property type="entry name" value="MutL, C-terminal domain, regulatory subdomain"/>
    <property type="match status" value="1"/>
</dbReference>
<dbReference type="SMART" id="SM01340">
    <property type="entry name" value="DNA_mis_repair"/>
    <property type="match status" value="1"/>
</dbReference>
<dbReference type="GO" id="GO:0140664">
    <property type="term" value="F:ATP-dependent DNA damage sensor activity"/>
    <property type="evidence" value="ECO:0007669"/>
    <property type="project" value="InterPro"/>
</dbReference>
<organism evidence="8 9">
    <name type="scientific">Cetobacterium somerae ATCC BAA-474</name>
    <dbReference type="NCBI Taxonomy" id="1319815"/>
    <lineage>
        <taxon>Bacteria</taxon>
        <taxon>Fusobacteriati</taxon>
        <taxon>Fusobacteriota</taxon>
        <taxon>Fusobacteriia</taxon>
        <taxon>Fusobacteriales</taxon>
        <taxon>Fusobacteriaceae</taxon>
        <taxon>Cetobacterium</taxon>
    </lineage>
</organism>
<feature type="domain" description="DNA mismatch repair protein S5" evidence="7">
    <location>
        <begin position="194"/>
        <end position="304"/>
    </location>
</feature>
<dbReference type="eggNOG" id="COG0323">
    <property type="taxonomic scope" value="Bacteria"/>
</dbReference>
<dbReference type="GO" id="GO:0032300">
    <property type="term" value="C:mismatch repair complex"/>
    <property type="evidence" value="ECO:0007669"/>
    <property type="project" value="InterPro"/>
</dbReference>
<comment type="similarity">
    <text evidence="1 4">Belongs to the DNA mismatch repair MutL/HexB family.</text>
</comment>
<protein>
    <recommendedName>
        <fullName evidence="4">DNA mismatch repair protein MutL</fullName>
    </recommendedName>
</protein>
<dbReference type="PANTHER" id="PTHR10073">
    <property type="entry name" value="DNA MISMATCH REPAIR PROTEIN MLH, PMS, MUTL"/>
    <property type="match status" value="1"/>
</dbReference>
<feature type="coiled-coil region" evidence="5">
    <location>
        <begin position="341"/>
        <end position="368"/>
    </location>
</feature>
<dbReference type="Gene3D" id="3.30.1540.20">
    <property type="entry name" value="MutL, C-terminal domain, dimerisation subdomain"/>
    <property type="match status" value="1"/>
</dbReference>
<dbReference type="InterPro" id="IPR036890">
    <property type="entry name" value="HATPase_C_sf"/>
</dbReference>
<dbReference type="InterPro" id="IPR014790">
    <property type="entry name" value="MutL_C"/>
</dbReference>
<gene>
    <name evidence="4" type="primary">mutL</name>
    <name evidence="8" type="ORF">HMPREF0202_02363</name>
</gene>
<dbReference type="Gene3D" id="3.30.565.10">
    <property type="entry name" value="Histidine kinase-like ATPase, C-terminal domain"/>
    <property type="match status" value="1"/>
</dbReference>
<comment type="function">
    <text evidence="4">This protein is involved in the repair of mismatches in DNA. It is required for dam-dependent methyl-directed DNA mismatch repair. May act as a 'molecular matchmaker', a protein that promotes the formation of a stable complex between two or more DNA-binding proteins in an ATP-dependent manner without itself being part of a final effector complex.</text>
</comment>
<dbReference type="Pfam" id="PF08676">
    <property type="entry name" value="MutL_C"/>
    <property type="match status" value="1"/>
</dbReference>
<evidence type="ECO:0000256" key="3">
    <source>
        <dbReference type="ARBA" id="ARBA00023204"/>
    </source>
</evidence>